<name>A0A494Z9T9_9BACL</name>
<reference evidence="4 5" key="1">
    <citation type="journal article" date="2016" name="Antonie Van Leeuwenhoek">
        <title>Lysinibacillus endophyticus sp. nov., an indole-3-acetic acid producing endophytic bacterium isolated from corn root (Zea mays cv. Xinken-5).</title>
        <authorList>
            <person name="Yu J."/>
            <person name="Guan X."/>
            <person name="Liu C."/>
            <person name="Xiang W."/>
            <person name="Yu Z."/>
            <person name="Liu X."/>
            <person name="Wang G."/>
        </authorList>
    </citation>
    <scope>NUCLEOTIDE SEQUENCE [LARGE SCALE GENOMIC DNA]</scope>
    <source>
        <strain evidence="4 5">DSM 100506</strain>
    </source>
</reference>
<protein>
    <submittedName>
        <fullName evidence="4">Esterase</fullName>
    </submittedName>
</protein>
<comment type="caution">
    <text evidence="4">The sequence shown here is derived from an EMBL/GenBank/DDBJ whole genome shotgun (WGS) entry which is preliminary data.</text>
</comment>
<dbReference type="AlphaFoldDB" id="A0A494Z9T9"/>
<dbReference type="SUPFAM" id="SSF53474">
    <property type="entry name" value="alpha/beta-Hydrolases"/>
    <property type="match status" value="1"/>
</dbReference>
<organism evidence="4 5">
    <name type="scientific">Ureibacillus endophyticus</name>
    <dbReference type="NCBI Taxonomy" id="1978490"/>
    <lineage>
        <taxon>Bacteria</taxon>
        <taxon>Bacillati</taxon>
        <taxon>Bacillota</taxon>
        <taxon>Bacilli</taxon>
        <taxon>Bacillales</taxon>
        <taxon>Caryophanaceae</taxon>
        <taxon>Ureibacillus</taxon>
    </lineage>
</organism>
<dbReference type="Pfam" id="PF02230">
    <property type="entry name" value="Abhydrolase_2"/>
    <property type="match status" value="1"/>
</dbReference>
<dbReference type="RefSeq" id="WP_121213282.1">
    <property type="nucleotide sequence ID" value="NZ_JBBYAH010000001.1"/>
</dbReference>
<evidence type="ECO:0000313" key="4">
    <source>
        <dbReference type="EMBL" id="RKQ19118.1"/>
    </source>
</evidence>
<proteinExistence type="inferred from homology"/>
<dbReference type="OrthoDB" id="9795555at2"/>
<comment type="similarity">
    <text evidence="1">Belongs to the AB hydrolase superfamily. AB hydrolase 2 family.</text>
</comment>
<keyword evidence="5" id="KW-1185">Reference proteome</keyword>
<dbReference type="PANTHER" id="PTHR10655">
    <property type="entry name" value="LYSOPHOSPHOLIPASE-RELATED"/>
    <property type="match status" value="1"/>
</dbReference>
<dbReference type="GO" id="GO:0005737">
    <property type="term" value="C:cytoplasm"/>
    <property type="evidence" value="ECO:0007669"/>
    <property type="project" value="TreeGrafter"/>
</dbReference>
<keyword evidence="2" id="KW-0378">Hydrolase</keyword>
<evidence type="ECO:0000259" key="3">
    <source>
        <dbReference type="Pfam" id="PF02230"/>
    </source>
</evidence>
<dbReference type="Gene3D" id="3.40.50.1820">
    <property type="entry name" value="alpha/beta hydrolase"/>
    <property type="match status" value="1"/>
</dbReference>
<dbReference type="EMBL" id="RBZN01000005">
    <property type="protein sequence ID" value="RKQ19118.1"/>
    <property type="molecule type" value="Genomic_DNA"/>
</dbReference>
<evidence type="ECO:0000256" key="2">
    <source>
        <dbReference type="ARBA" id="ARBA00022801"/>
    </source>
</evidence>
<dbReference type="GO" id="GO:0052689">
    <property type="term" value="F:carboxylic ester hydrolase activity"/>
    <property type="evidence" value="ECO:0007669"/>
    <property type="project" value="TreeGrafter"/>
</dbReference>
<dbReference type="Proteomes" id="UP000272238">
    <property type="component" value="Unassembled WGS sequence"/>
</dbReference>
<gene>
    <name evidence="4" type="ORF">D8M03_03445</name>
</gene>
<dbReference type="InterPro" id="IPR003140">
    <property type="entry name" value="PLipase/COase/thioEstase"/>
</dbReference>
<dbReference type="GO" id="GO:0008474">
    <property type="term" value="F:palmitoyl-(protein) hydrolase activity"/>
    <property type="evidence" value="ECO:0007669"/>
    <property type="project" value="TreeGrafter"/>
</dbReference>
<evidence type="ECO:0000313" key="5">
    <source>
        <dbReference type="Proteomes" id="UP000272238"/>
    </source>
</evidence>
<feature type="domain" description="Phospholipase/carboxylesterase/thioesterase" evidence="3">
    <location>
        <begin position="20"/>
        <end position="207"/>
    </location>
</feature>
<accession>A0A494Z9T9</accession>
<dbReference type="InterPro" id="IPR029058">
    <property type="entry name" value="AB_hydrolase_fold"/>
</dbReference>
<dbReference type="InterPro" id="IPR050565">
    <property type="entry name" value="LYPA1-2/EST-like"/>
</dbReference>
<sequence length="212" mass="24134">MNSPYTFKHLKPNTNEGNIPAIFLFHGLGSNEDDLLQLVEQFKGKCHIFSLRGPITHSPGYAFYTFAEEGKPERKVFDQMIVYTKDFILEAIKEFNLNKDKIYLVGFNQGAVVAQTLTVVLGNVIRGTVSLSGFIPDFVTSEYAKMPSQQSKIFISHGEFDYVYPITWGENSRNFFEEQGMEVTYKTYPDGHGVTPENLTDFVTFIQEDLKN</sequence>
<dbReference type="PANTHER" id="PTHR10655:SF17">
    <property type="entry name" value="LYSOPHOSPHOLIPASE-LIKE PROTEIN 1"/>
    <property type="match status" value="1"/>
</dbReference>
<evidence type="ECO:0000256" key="1">
    <source>
        <dbReference type="ARBA" id="ARBA00006499"/>
    </source>
</evidence>